<dbReference type="Pfam" id="PF03466">
    <property type="entry name" value="LysR_substrate"/>
    <property type="match status" value="1"/>
</dbReference>
<reference evidence="6 7" key="1">
    <citation type="submission" date="2019-01" db="EMBL/GenBank/DDBJ databases">
        <title>Genome sequencing of strain 2JSPR-7.</title>
        <authorList>
            <person name="Heo J."/>
            <person name="Kim S.-J."/>
            <person name="Kim J.-S."/>
            <person name="Hong S.-B."/>
            <person name="Kwon S.-W."/>
        </authorList>
    </citation>
    <scope>NUCLEOTIDE SEQUENCE [LARGE SCALE GENOMIC DNA]</scope>
    <source>
        <strain evidence="6 7">2JSPR-7</strain>
    </source>
</reference>
<evidence type="ECO:0000259" key="5">
    <source>
        <dbReference type="PROSITE" id="PS50931"/>
    </source>
</evidence>
<dbReference type="InterPro" id="IPR036388">
    <property type="entry name" value="WH-like_DNA-bd_sf"/>
</dbReference>
<dbReference type="InterPro" id="IPR036390">
    <property type="entry name" value="WH_DNA-bd_sf"/>
</dbReference>
<dbReference type="CDD" id="cd05466">
    <property type="entry name" value="PBP2_LTTR_substrate"/>
    <property type="match status" value="1"/>
</dbReference>
<dbReference type="FunFam" id="1.10.10.10:FF:000001">
    <property type="entry name" value="LysR family transcriptional regulator"/>
    <property type="match status" value="1"/>
</dbReference>
<accession>A0A4P6EIM3</accession>
<evidence type="ECO:0000256" key="2">
    <source>
        <dbReference type="ARBA" id="ARBA00023015"/>
    </source>
</evidence>
<evidence type="ECO:0000313" key="6">
    <source>
        <dbReference type="EMBL" id="QAY62145.1"/>
    </source>
</evidence>
<keyword evidence="7" id="KW-1185">Reference proteome</keyword>
<dbReference type="GO" id="GO:0003700">
    <property type="term" value="F:DNA-binding transcription factor activity"/>
    <property type="evidence" value="ECO:0007669"/>
    <property type="project" value="InterPro"/>
</dbReference>
<dbReference type="SUPFAM" id="SSF53850">
    <property type="entry name" value="Periplasmic binding protein-like II"/>
    <property type="match status" value="1"/>
</dbReference>
<organism evidence="6 7">
    <name type="scientific">Xylanimonas allomyrinae</name>
    <dbReference type="NCBI Taxonomy" id="2509459"/>
    <lineage>
        <taxon>Bacteria</taxon>
        <taxon>Bacillati</taxon>
        <taxon>Actinomycetota</taxon>
        <taxon>Actinomycetes</taxon>
        <taxon>Micrococcales</taxon>
        <taxon>Promicromonosporaceae</taxon>
        <taxon>Xylanimonas</taxon>
    </lineage>
</organism>
<dbReference type="InterPro" id="IPR005119">
    <property type="entry name" value="LysR_subst-bd"/>
</dbReference>
<protein>
    <submittedName>
        <fullName evidence="6">LysR family transcriptional regulator</fullName>
    </submittedName>
</protein>
<evidence type="ECO:0000256" key="1">
    <source>
        <dbReference type="ARBA" id="ARBA00009437"/>
    </source>
</evidence>
<dbReference type="AlphaFoldDB" id="A0A4P6EIM3"/>
<dbReference type="PANTHER" id="PTHR30346">
    <property type="entry name" value="TRANSCRIPTIONAL DUAL REGULATOR HCAR-RELATED"/>
    <property type="match status" value="1"/>
</dbReference>
<dbReference type="RefSeq" id="WP_129202002.1">
    <property type="nucleotide sequence ID" value="NZ_CP035495.1"/>
</dbReference>
<sequence length="313" mass="33350">MSDALGVSHEAGAPSDLSLSDIRFFLAIARSGSLRAAASQLFVSQPSLTRVVARLEARLGVPLLVRGPRGTTLTEHGEALITSSRRVLDAVSALQRDVAAPGEQHLHIGATATSARTLLSPYLTQWVPRHRDVRLTAVEDGDVGLAIRLDNGDCDVAVISAYPSRSFESLRVMSVQVHAYAPPGHRLFHTSDAIAVGELARVPLLLNGDGFPSTDLVVGAMEASLLQPEIAYECSAGQTLAAMAEAGLGVAVFGNTAIMRGFNLRRRAVVDAAGKPLRFDLHVAWKRQRATPLIREFGIGLATFHNGNADEPE</sequence>
<dbReference type="Gene3D" id="3.40.190.10">
    <property type="entry name" value="Periplasmic binding protein-like II"/>
    <property type="match status" value="2"/>
</dbReference>
<dbReference type="KEGG" id="xyl:ET495_01345"/>
<dbReference type="EMBL" id="CP035495">
    <property type="protein sequence ID" value="QAY62145.1"/>
    <property type="molecule type" value="Genomic_DNA"/>
</dbReference>
<comment type="similarity">
    <text evidence="1">Belongs to the LysR transcriptional regulatory family.</text>
</comment>
<dbReference type="PRINTS" id="PR00039">
    <property type="entry name" value="HTHLYSR"/>
</dbReference>
<dbReference type="PANTHER" id="PTHR30346:SF0">
    <property type="entry name" value="HCA OPERON TRANSCRIPTIONAL ACTIVATOR HCAR"/>
    <property type="match status" value="1"/>
</dbReference>
<evidence type="ECO:0000313" key="7">
    <source>
        <dbReference type="Proteomes" id="UP000291758"/>
    </source>
</evidence>
<evidence type="ECO:0000256" key="3">
    <source>
        <dbReference type="ARBA" id="ARBA00023125"/>
    </source>
</evidence>
<proteinExistence type="inferred from homology"/>
<name>A0A4P6EIM3_9MICO</name>
<dbReference type="PROSITE" id="PS50931">
    <property type="entry name" value="HTH_LYSR"/>
    <property type="match status" value="1"/>
</dbReference>
<feature type="domain" description="HTH lysR-type" evidence="5">
    <location>
        <begin position="17"/>
        <end position="74"/>
    </location>
</feature>
<dbReference type="OrthoDB" id="3636008at2"/>
<keyword evidence="4" id="KW-0804">Transcription</keyword>
<dbReference type="GO" id="GO:0003677">
    <property type="term" value="F:DNA binding"/>
    <property type="evidence" value="ECO:0007669"/>
    <property type="project" value="UniProtKB-KW"/>
</dbReference>
<dbReference type="Proteomes" id="UP000291758">
    <property type="component" value="Chromosome"/>
</dbReference>
<dbReference type="SUPFAM" id="SSF46785">
    <property type="entry name" value="Winged helix' DNA-binding domain"/>
    <property type="match status" value="1"/>
</dbReference>
<keyword evidence="2" id="KW-0805">Transcription regulation</keyword>
<gene>
    <name evidence="6" type="ORF">ET495_01345</name>
</gene>
<keyword evidence="3" id="KW-0238">DNA-binding</keyword>
<dbReference type="Gene3D" id="1.10.10.10">
    <property type="entry name" value="Winged helix-like DNA-binding domain superfamily/Winged helix DNA-binding domain"/>
    <property type="match status" value="1"/>
</dbReference>
<dbReference type="GO" id="GO:0032993">
    <property type="term" value="C:protein-DNA complex"/>
    <property type="evidence" value="ECO:0007669"/>
    <property type="project" value="TreeGrafter"/>
</dbReference>
<dbReference type="Pfam" id="PF00126">
    <property type="entry name" value="HTH_1"/>
    <property type="match status" value="1"/>
</dbReference>
<evidence type="ECO:0000256" key="4">
    <source>
        <dbReference type="ARBA" id="ARBA00023163"/>
    </source>
</evidence>
<dbReference type="InterPro" id="IPR000847">
    <property type="entry name" value="LysR_HTH_N"/>
</dbReference>